<evidence type="ECO:0000256" key="8">
    <source>
        <dbReference type="ARBA" id="ARBA00023012"/>
    </source>
</evidence>
<gene>
    <name evidence="12" type="ORF">BA724_05910</name>
</gene>
<protein>
    <recommendedName>
        <fullName evidence="2">histidine kinase</fullName>
        <ecNumber evidence="2">2.7.13.3</ecNumber>
    </recommendedName>
</protein>
<dbReference type="NCBIfam" id="TIGR00229">
    <property type="entry name" value="sensory_box"/>
    <property type="match status" value="4"/>
</dbReference>
<dbReference type="InterPro" id="IPR052162">
    <property type="entry name" value="Sensor_kinase/Photoreceptor"/>
</dbReference>
<dbReference type="EC" id="2.7.13.3" evidence="2"/>
<evidence type="ECO:0000256" key="5">
    <source>
        <dbReference type="ARBA" id="ARBA00022741"/>
    </source>
</evidence>
<keyword evidence="7" id="KW-0067">ATP-binding</keyword>
<keyword evidence="6" id="KW-0418">Kinase</keyword>
<evidence type="ECO:0000259" key="10">
    <source>
        <dbReference type="PROSITE" id="PS50112"/>
    </source>
</evidence>
<dbReference type="InterPro" id="IPR003018">
    <property type="entry name" value="GAF"/>
</dbReference>
<reference evidence="12 13" key="1">
    <citation type="submission" date="2016-06" db="EMBL/GenBank/DDBJ databases">
        <title>Domibacillus iocasae genome sequencing.</title>
        <authorList>
            <person name="Verma A."/>
            <person name="Pal Y."/>
            <person name="Ojha A.K."/>
            <person name="Krishnamurthi S."/>
        </authorList>
    </citation>
    <scope>NUCLEOTIDE SEQUENCE [LARGE SCALE GENOMIC DNA]</scope>
    <source>
        <strain evidence="12 13">DSM 29979</strain>
    </source>
</reference>
<evidence type="ECO:0000256" key="3">
    <source>
        <dbReference type="ARBA" id="ARBA00022553"/>
    </source>
</evidence>
<dbReference type="Gene3D" id="1.10.287.130">
    <property type="match status" value="1"/>
</dbReference>
<evidence type="ECO:0000313" key="12">
    <source>
        <dbReference type="EMBL" id="OES44807.1"/>
    </source>
</evidence>
<dbReference type="PANTHER" id="PTHR43304">
    <property type="entry name" value="PHYTOCHROME-LIKE PROTEIN CPH1"/>
    <property type="match status" value="1"/>
</dbReference>
<dbReference type="PRINTS" id="PR00344">
    <property type="entry name" value="BCTRLSENSOR"/>
</dbReference>
<evidence type="ECO:0000256" key="1">
    <source>
        <dbReference type="ARBA" id="ARBA00000085"/>
    </source>
</evidence>
<dbReference type="PROSITE" id="PS50109">
    <property type="entry name" value="HIS_KIN"/>
    <property type="match status" value="1"/>
</dbReference>
<dbReference type="Gene3D" id="3.30.450.40">
    <property type="match status" value="1"/>
</dbReference>
<dbReference type="SUPFAM" id="SSF55874">
    <property type="entry name" value="ATPase domain of HSP90 chaperone/DNA topoisomerase II/histidine kinase"/>
    <property type="match status" value="1"/>
</dbReference>
<feature type="domain" description="PAC" evidence="11">
    <location>
        <begin position="768"/>
        <end position="819"/>
    </location>
</feature>
<evidence type="ECO:0000313" key="13">
    <source>
        <dbReference type="Proteomes" id="UP000095658"/>
    </source>
</evidence>
<dbReference type="InterPro" id="IPR001610">
    <property type="entry name" value="PAC"/>
</dbReference>
<dbReference type="PROSITE" id="PS50112">
    <property type="entry name" value="PAS"/>
    <property type="match status" value="4"/>
</dbReference>
<evidence type="ECO:0000256" key="4">
    <source>
        <dbReference type="ARBA" id="ARBA00022679"/>
    </source>
</evidence>
<evidence type="ECO:0000259" key="9">
    <source>
        <dbReference type="PROSITE" id="PS50109"/>
    </source>
</evidence>
<dbReference type="EMBL" id="MAMP01000021">
    <property type="protein sequence ID" value="OES44807.1"/>
    <property type="molecule type" value="Genomic_DNA"/>
</dbReference>
<dbReference type="SUPFAM" id="SSF47384">
    <property type="entry name" value="Homodimeric domain of signal transducing histidine kinase"/>
    <property type="match status" value="1"/>
</dbReference>
<feature type="domain" description="Histidine kinase" evidence="9">
    <location>
        <begin position="832"/>
        <end position="1036"/>
    </location>
</feature>
<dbReference type="SUPFAM" id="SSF55781">
    <property type="entry name" value="GAF domain-like"/>
    <property type="match status" value="1"/>
</dbReference>
<feature type="domain" description="PAS" evidence="10">
    <location>
        <begin position="695"/>
        <end position="740"/>
    </location>
</feature>
<dbReference type="Pfam" id="PF08448">
    <property type="entry name" value="PAS_4"/>
    <property type="match status" value="2"/>
</dbReference>
<keyword evidence="8" id="KW-0902">Two-component regulatory system</keyword>
<dbReference type="Proteomes" id="UP000095658">
    <property type="component" value="Unassembled WGS sequence"/>
</dbReference>
<dbReference type="SMART" id="SM00388">
    <property type="entry name" value="HisKA"/>
    <property type="match status" value="1"/>
</dbReference>
<dbReference type="Pfam" id="PF13426">
    <property type="entry name" value="PAS_9"/>
    <property type="match status" value="3"/>
</dbReference>
<dbReference type="OrthoDB" id="9815750at2"/>
<keyword evidence="13" id="KW-1185">Reference proteome</keyword>
<dbReference type="RefSeq" id="WP_069938430.1">
    <property type="nucleotide sequence ID" value="NZ_MAMP01000021.1"/>
</dbReference>
<feature type="domain" description="PAS" evidence="10">
    <location>
        <begin position="571"/>
        <end position="641"/>
    </location>
</feature>
<proteinExistence type="predicted"/>
<dbReference type="InterPro" id="IPR035965">
    <property type="entry name" value="PAS-like_dom_sf"/>
</dbReference>
<dbReference type="Gene3D" id="3.30.450.20">
    <property type="entry name" value="PAS domain"/>
    <property type="match status" value="5"/>
</dbReference>
<evidence type="ECO:0000256" key="6">
    <source>
        <dbReference type="ARBA" id="ARBA00022777"/>
    </source>
</evidence>
<dbReference type="InterPro" id="IPR036097">
    <property type="entry name" value="HisK_dim/P_sf"/>
</dbReference>
<keyword evidence="5" id="KW-0547">Nucleotide-binding</keyword>
<dbReference type="InterPro" id="IPR003661">
    <property type="entry name" value="HisK_dim/P_dom"/>
</dbReference>
<keyword evidence="3" id="KW-0597">Phosphoprotein</keyword>
<dbReference type="Pfam" id="PF00512">
    <property type="entry name" value="HisKA"/>
    <property type="match status" value="1"/>
</dbReference>
<dbReference type="InterPro" id="IPR000700">
    <property type="entry name" value="PAS-assoc_C"/>
</dbReference>
<dbReference type="SMART" id="SM00086">
    <property type="entry name" value="PAC"/>
    <property type="match status" value="4"/>
</dbReference>
<accession>A0A1E7DNZ4</accession>
<dbReference type="CDD" id="cd00082">
    <property type="entry name" value="HisKA"/>
    <property type="match status" value="1"/>
</dbReference>
<comment type="catalytic activity">
    <reaction evidence="1">
        <text>ATP + protein L-histidine = ADP + protein N-phospho-L-histidine.</text>
        <dbReference type="EC" id="2.7.13.3"/>
    </reaction>
</comment>
<dbReference type="PANTHER" id="PTHR43304:SF1">
    <property type="entry name" value="PAC DOMAIN-CONTAINING PROTEIN"/>
    <property type="match status" value="1"/>
</dbReference>
<name>A0A1E7DNZ4_9BACI</name>
<keyword evidence="4" id="KW-0808">Transferase</keyword>
<dbReference type="InterPro" id="IPR005467">
    <property type="entry name" value="His_kinase_dom"/>
</dbReference>
<feature type="domain" description="PAS" evidence="10">
    <location>
        <begin position="446"/>
        <end position="515"/>
    </location>
</feature>
<organism evidence="12 13">
    <name type="scientific">Domibacillus iocasae</name>
    <dbReference type="NCBI Taxonomy" id="1714016"/>
    <lineage>
        <taxon>Bacteria</taxon>
        <taxon>Bacillati</taxon>
        <taxon>Bacillota</taxon>
        <taxon>Bacilli</taxon>
        <taxon>Bacillales</taxon>
        <taxon>Bacillaceae</taxon>
        <taxon>Domibacillus</taxon>
    </lineage>
</organism>
<dbReference type="InterPro" id="IPR004358">
    <property type="entry name" value="Sig_transdc_His_kin-like_C"/>
</dbReference>
<dbReference type="InterPro" id="IPR036890">
    <property type="entry name" value="HATPase_C_sf"/>
</dbReference>
<dbReference type="GO" id="GO:0005524">
    <property type="term" value="F:ATP binding"/>
    <property type="evidence" value="ECO:0007669"/>
    <property type="project" value="UniProtKB-KW"/>
</dbReference>
<dbReference type="CDD" id="cd00130">
    <property type="entry name" value="PAS"/>
    <property type="match status" value="4"/>
</dbReference>
<dbReference type="PROSITE" id="PS50113">
    <property type="entry name" value="PAC"/>
    <property type="match status" value="4"/>
</dbReference>
<dbReference type="AlphaFoldDB" id="A0A1E7DNZ4"/>
<dbReference type="STRING" id="1714016.BA724_05910"/>
<dbReference type="InterPro" id="IPR003594">
    <property type="entry name" value="HATPase_dom"/>
</dbReference>
<dbReference type="InterPro" id="IPR013656">
    <property type="entry name" value="PAS_4"/>
</dbReference>
<sequence>MKIFNEAWSNKNNTSNTCSVSTDEMASIANLHTCMIKLLAGGDSLHTIMRTLTLKLEEHFKRKTYCALLLTAEGDRLAVEHAPNLPSEYQQAIHLIKSGPKAGSCGTAVYRKETVISSNIENDPLWEDFRQDALRFGLRACWSIPILTSGRVVGTFAVYHTEICTPAAHEIEVLETCASLAGLAIERDLRIKLEQQLQESEQRFKSLFDYYPHSIYVFSLEGHFIGFNEATEPVSGYKKEELLGKSFLPLIAHEDRENVLHHFNQAKKGIVQHYECKVKHRKGNNLIISLTNIPITVNDEIVGVYGIGRNITHEKQVERELNALHKETEHVFKNHQGFIFKYKKEKEQFIHTFGEGQLVEKFGLKMAELTGKSLKEFLPAEVASRKEIYYEQAWDGNETGYEGELNGVHYMAMMKPILMDGQVVEVIVTCNDITELKKAHEELRETKELMESFVNNTADAIGTMNVHGQITYVNQAYVDLFGWREDELIGKEIPNVPENQKKEFDRSVQLAFAEKKVSRFETERLSKDGRFIPVSVTHSPLKDKNGVVNGASAIICDITERKRTEQELEENKQRYESLYSVNPDIVCSMDVDGALLNANLSFYKTLGYTPEQVKGASGEVFIEEHFLNKTKQYFKKALQGSPQTYETTGIHQNGQGVMLQVTNMPIVVNDQIVGVHGVAKDITESKKVQQEILSLKQQMELVLDSIGDGIYAINLNREITIINPAGAKMLGYDVKELMGKKPKDTFRLRNESEICTLHQTLLDGKVRYVTDEVFFRRDGTNFPAEFVSSPIWENGDISGVVVAFRDISQKKMAEEYVIKSAKLEMAGQLAAGVAHEIRNPLTSIQGFIQLLEETDKREPEYFSIIRSEFERIEGIISEFLALAKPQAVNFQENDVGLILKQTIHLMNVQAIMHGIEVVSVIEPELPLFQSDQHQLKQVFINVIKNAIEATTSKGQLIITCKKIKSHLHIEFQDQGEGIPPERIKHLFEPFYSTKEKGTGLGLMVSYKIIEEHKGIMRVESEEGKGTIVHIFLPLSS</sequence>
<dbReference type="GO" id="GO:0000155">
    <property type="term" value="F:phosphorelay sensor kinase activity"/>
    <property type="evidence" value="ECO:0007669"/>
    <property type="project" value="InterPro"/>
</dbReference>
<dbReference type="Pfam" id="PF13185">
    <property type="entry name" value="GAF_2"/>
    <property type="match status" value="1"/>
</dbReference>
<comment type="caution">
    <text evidence="12">The sequence shown here is derived from an EMBL/GenBank/DDBJ whole genome shotgun (WGS) entry which is preliminary data.</text>
</comment>
<dbReference type="SMART" id="SM00091">
    <property type="entry name" value="PAS"/>
    <property type="match status" value="4"/>
</dbReference>
<evidence type="ECO:0000256" key="2">
    <source>
        <dbReference type="ARBA" id="ARBA00012438"/>
    </source>
</evidence>
<feature type="domain" description="PAC" evidence="11">
    <location>
        <begin position="518"/>
        <end position="570"/>
    </location>
</feature>
<feature type="domain" description="PAC" evidence="11">
    <location>
        <begin position="272"/>
        <end position="323"/>
    </location>
</feature>
<dbReference type="InterPro" id="IPR029016">
    <property type="entry name" value="GAF-like_dom_sf"/>
</dbReference>
<dbReference type="InterPro" id="IPR000014">
    <property type="entry name" value="PAS"/>
</dbReference>
<dbReference type="SMART" id="SM00065">
    <property type="entry name" value="GAF"/>
    <property type="match status" value="1"/>
</dbReference>
<feature type="domain" description="PAS" evidence="10">
    <location>
        <begin position="200"/>
        <end position="270"/>
    </location>
</feature>
<feature type="domain" description="PAC" evidence="11">
    <location>
        <begin position="643"/>
        <end position="694"/>
    </location>
</feature>
<evidence type="ECO:0000256" key="7">
    <source>
        <dbReference type="ARBA" id="ARBA00022840"/>
    </source>
</evidence>
<dbReference type="SMART" id="SM00387">
    <property type="entry name" value="HATPase_c"/>
    <property type="match status" value="1"/>
</dbReference>
<dbReference type="SUPFAM" id="SSF55785">
    <property type="entry name" value="PYP-like sensor domain (PAS domain)"/>
    <property type="match status" value="5"/>
</dbReference>
<dbReference type="Gene3D" id="3.30.565.10">
    <property type="entry name" value="Histidine kinase-like ATPase, C-terminal domain"/>
    <property type="match status" value="1"/>
</dbReference>
<evidence type="ECO:0000259" key="11">
    <source>
        <dbReference type="PROSITE" id="PS50113"/>
    </source>
</evidence>
<dbReference type="Pfam" id="PF02518">
    <property type="entry name" value="HATPase_c"/>
    <property type="match status" value="1"/>
</dbReference>